<dbReference type="AlphaFoldDB" id="A0A3L7A641"/>
<organism evidence="1 2">
    <name type="scientific">Mycetocola tolaasinivorans</name>
    <dbReference type="NCBI Taxonomy" id="76635"/>
    <lineage>
        <taxon>Bacteria</taxon>
        <taxon>Bacillati</taxon>
        <taxon>Actinomycetota</taxon>
        <taxon>Actinomycetes</taxon>
        <taxon>Micrococcales</taxon>
        <taxon>Microbacteriaceae</taxon>
        <taxon>Mycetocola</taxon>
    </lineage>
</organism>
<protein>
    <submittedName>
        <fullName evidence="1">DivIVA domain-containing protein</fullName>
    </submittedName>
</protein>
<reference evidence="1 2" key="1">
    <citation type="submission" date="2018-10" db="EMBL/GenBank/DDBJ databases">
        <authorList>
            <person name="Li J."/>
        </authorList>
    </citation>
    <scope>NUCLEOTIDE SEQUENCE [LARGE SCALE GENOMIC DNA]</scope>
    <source>
        <strain evidence="1 2">IF 016277</strain>
    </source>
</reference>
<name>A0A3L7A641_9MICO</name>
<sequence>MTPYRRFLVSTTFPDNKRGVRGYRPADVDAFLERARIAYDAAPGSPEALSSADIRSTSFKLVKKGYSTGHVDAALERLEDAFALRERELALSASGQDAWLTRVRETAQVLLNRLARPEGERFRRAGRLTQGYSVADVDAFAAELRGYFQDGLPLSLDRVRTVTFSAERGGYAEEQVDLVLDEVTNVMLAVR</sequence>
<proteinExistence type="predicted"/>
<dbReference type="NCBIfam" id="TIGR03543">
    <property type="entry name" value="divI1A_rptt_fam"/>
    <property type="match status" value="1"/>
</dbReference>
<comment type="caution">
    <text evidence="1">The sequence shown here is derived from an EMBL/GenBank/DDBJ whole genome shotgun (WGS) entry which is preliminary data.</text>
</comment>
<dbReference type="NCBIfam" id="TIGR03544">
    <property type="entry name" value="DivI1A_domain"/>
    <property type="match status" value="3"/>
</dbReference>
<keyword evidence="2" id="KW-1185">Reference proteome</keyword>
<dbReference type="EMBL" id="RCUX01000008">
    <property type="protein sequence ID" value="RLP75021.1"/>
    <property type="molecule type" value="Genomic_DNA"/>
</dbReference>
<gene>
    <name evidence="1" type="ORF">D9V32_11410</name>
</gene>
<dbReference type="Proteomes" id="UP000272503">
    <property type="component" value="Unassembled WGS sequence"/>
</dbReference>
<dbReference type="InterPro" id="IPR019933">
    <property type="entry name" value="DivIVA_domain"/>
</dbReference>
<accession>A0A3L7A641</accession>
<dbReference type="InterPro" id="IPR019932">
    <property type="entry name" value="CHP03543"/>
</dbReference>
<dbReference type="OrthoDB" id="3480096at2"/>
<evidence type="ECO:0000313" key="2">
    <source>
        <dbReference type="Proteomes" id="UP000272503"/>
    </source>
</evidence>
<evidence type="ECO:0000313" key="1">
    <source>
        <dbReference type="EMBL" id="RLP75021.1"/>
    </source>
</evidence>